<dbReference type="SUPFAM" id="SSF51206">
    <property type="entry name" value="cAMP-binding domain-like"/>
    <property type="match status" value="1"/>
</dbReference>
<evidence type="ECO:0000313" key="3">
    <source>
        <dbReference type="EMBL" id="MFC5452406.1"/>
    </source>
</evidence>
<dbReference type="Proteomes" id="UP001596044">
    <property type="component" value="Unassembled WGS sequence"/>
</dbReference>
<name>A0ABW0KI26_9BACL</name>
<dbReference type="InterPro" id="IPR014710">
    <property type="entry name" value="RmlC-like_jellyroll"/>
</dbReference>
<dbReference type="InterPro" id="IPR000595">
    <property type="entry name" value="cNMP-bd_dom"/>
</dbReference>
<dbReference type="PROSITE" id="PS50042">
    <property type="entry name" value="CNMP_BINDING_3"/>
    <property type="match status" value="1"/>
</dbReference>
<organism evidence="3 4">
    <name type="scientific">Paenibacillus aestuarii</name>
    <dbReference type="NCBI Taxonomy" id="516965"/>
    <lineage>
        <taxon>Bacteria</taxon>
        <taxon>Bacillati</taxon>
        <taxon>Bacillota</taxon>
        <taxon>Bacilli</taxon>
        <taxon>Bacillales</taxon>
        <taxon>Paenibacillaceae</taxon>
        <taxon>Paenibacillus</taxon>
    </lineage>
</organism>
<dbReference type="SMART" id="SM00100">
    <property type="entry name" value="cNMP"/>
    <property type="match status" value="1"/>
</dbReference>
<dbReference type="InterPro" id="IPR018490">
    <property type="entry name" value="cNMP-bd_dom_sf"/>
</dbReference>
<accession>A0ABW0KI26</accession>
<keyword evidence="1" id="KW-0010">Activator</keyword>
<sequence>MLDKRSYLSKMSIFDVLTPDELTELDHISLMTHFNAIPKGSLIQTPETAKDRLFFLKECKLRVYRTNLEGKQFTIVILGKGNVFGEIDTFSFGTKGLYIETMEETLICSVSKQDFEDFLAARPLLAMKMLTELILST</sequence>
<dbReference type="EMBL" id="JBHSMJ010000051">
    <property type="protein sequence ID" value="MFC5452406.1"/>
    <property type="molecule type" value="Genomic_DNA"/>
</dbReference>
<evidence type="ECO:0000313" key="4">
    <source>
        <dbReference type="Proteomes" id="UP001596044"/>
    </source>
</evidence>
<comment type="caution">
    <text evidence="3">The sequence shown here is derived from an EMBL/GenBank/DDBJ whole genome shotgun (WGS) entry which is preliminary data.</text>
</comment>
<dbReference type="RefSeq" id="WP_270880615.1">
    <property type="nucleotide sequence ID" value="NZ_JAQFVF010000034.1"/>
</dbReference>
<gene>
    <name evidence="3" type="ORF">ACFPOG_29790</name>
</gene>
<feature type="domain" description="Cyclic nucleotide-binding" evidence="2">
    <location>
        <begin position="13"/>
        <end position="136"/>
    </location>
</feature>
<dbReference type="Pfam" id="PF00027">
    <property type="entry name" value="cNMP_binding"/>
    <property type="match status" value="1"/>
</dbReference>
<evidence type="ECO:0000256" key="1">
    <source>
        <dbReference type="ARBA" id="ARBA00023159"/>
    </source>
</evidence>
<dbReference type="CDD" id="cd00038">
    <property type="entry name" value="CAP_ED"/>
    <property type="match status" value="1"/>
</dbReference>
<reference evidence="4" key="1">
    <citation type="journal article" date="2019" name="Int. J. Syst. Evol. Microbiol.">
        <title>The Global Catalogue of Microorganisms (GCM) 10K type strain sequencing project: providing services to taxonomists for standard genome sequencing and annotation.</title>
        <authorList>
            <consortium name="The Broad Institute Genomics Platform"/>
            <consortium name="The Broad Institute Genome Sequencing Center for Infectious Disease"/>
            <person name="Wu L."/>
            <person name="Ma J."/>
        </authorList>
    </citation>
    <scope>NUCLEOTIDE SEQUENCE [LARGE SCALE GENOMIC DNA]</scope>
    <source>
        <strain evidence="4">KACC 11904</strain>
    </source>
</reference>
<dbReference type="Gene3D" id="2.60.120.10">
    <property type="entry name" value="Jelly Rolls"/>
    <property type="match status" value="1"/>
</dbReference>
<evidence type="ECO:0000259" key="2">
    <source>
        <dbReference type="PROSITE" id="PS50042"/>
    </source>
</evidence>
<keyword evidence="4" id="KW-1185">Reference proteome</keyword>
<proteinExistence type="predicted"/>
<protein>
    <submittedName>
        <fullName evidence="3">Crp/Fnr family transcriptional regulator</fullName>
    </submittedName>
</protein>